<dbReference type="CDD" id="cd00609">
    <property type="entry name" value="AAT_like"/>
    <property type="match status" value="1"/>
</dbReference>
<keyword evidence="4 7" id="KW-0238">DNA-binding</keyword>
<evidence type="ECO:0000256" key="2">
    <source>
        <dbReference type="ARBA" id="ARBA00022898"/>
    </source>
</evidence>
<evidence type="ECO:0000256" key="4">
    <source>
        <dbReference type="ARBA" id="ARBA00023125"/>
    </source>
</evidence>
<evidence type="ECO:0000256" key="3">
    <source>
        <dbReference type="ARBA" id="ARBA00023015"/>
    </source>
</evidence>
<dbReference type="PRINTS" id="PR00035">
    <property type="entry name" value="HTHGNTR"/>
</dbReference>
<dbReference type="InterPro" id="IPR000524">
    <property type="entry name" value="Tscrpt_reg_HTH_GntR"/>
</dbReference>
<dbReference type="InterPro" id="IPR015422">
    <property type="entry name" value="PyrdxlP-dep_Trfase_small"/>
</dbReference>
<dbReference type="GO" id="GO:0003700">
    <property type="term" value="F:DNA-binding transcription factor activity"/>
    <property type="evidence" value="ECO:0007669"/>
    <property type="project" value="InterPro"/>
</dbReference>
<evidence type="ECO:0000256" key="1">
    <source>
        <dbReference type="ARBA" id="ARBA00005384"/>
    </source>
</evidence>
<comment type="similarity">
    <text evidence="1">In the C-terminal section; belongs to the class-I pyridoxal-phosphate-dependent aminotransferase family.</text>
</comment>
<dbReference type="Gene3D" id="3.40.640.10">
    <property type="entry name" value="Type I PLP-dependent aspartate aminotransferase-like (Major domain)"/>
    <property type="match status" value="1"/>
</dbReference>
<dbReference type="InterPro" id="IPR036390">
    <property type="entry name" value="WH_DNA-bd_sf"/>
</dbReference>
<dbReference type="AlphaFoldDB" id="A0A7W8AHV8"/>
<protein>
    <submittedName>
        <fullName evidence="7">DNA-binding transcriptional MocR family regulator</fullName>
    </submittedName>
</protein>
<dbReference type="PANTHER" id="PTHR46577:SF2">
    <property type="entry name" value="TRANSCRIPTIONAL REGULATORY PROTEIN"/>
    <property type="match status" value="1"/>
</dbReference>
<dbReference type="SUPFAM" id="SSF53383">
    <property type="entry name" value="PLP-dependent transferases"/>
    <property type="match status" value="1"/>
</dbReference>
<dbReference type="Gene3D" id="3.90.1150.10">
    <property type="entry name" value="Aspartate Aminotransferase, domain 1"/>
    <property type="match status" value="1"/>
</dbReference>
<sequence length="496" mass="55346">MTYHSGYTAPDALQTASDTADQLSVSQEILEATTLVEKVMTIIRDRISAMSLMPGARLPSIRRLSETMSISKSTVVEAYDRLVAEGIIQARRGAGFYVAEKNHPPLISSDFADTHNRNINPYWVMRQSLSNTETTFRPGCGWLPSDWLPEEAIRRALRQIARNPASNISEYDEPLGLPLLRQLLSTRLREQGVTAAPSQILLTDSGTNALDLICRTFIRSGDTVLIDDPCYFNFRGLLLAQGVNLVGVSYTPQGPDLESFARLCTQYRPKLYLCNSGIHNPTGATIQPATAHRLLKLAEQHDLILVEDNIFADFHQNPPPLLAELDGLERVIHIGSFSKSLSAATRTGYIAARPDWLENLTDMKLATNFASNALSSQIIYQLLTDGSYRSHIEKIRVRLAECQTRTRQKLLNAGFKLWCEPVGGMFLWAQLPDDLPEGVDSDMIARRALDHNIVLAPGNIFSQSQTCSRFMRFNVAQSVHPKIFDTLRQIMYLPAT</sequence>
<dbReference type="SMART" id="SM00345">
    <property type="entry name" value="HTH_GNTR"/>
    <property type="match status" value="1"/>
</dbReference>
<keyword evidence="2" id="KW-0663">Pyridoxal phosphate</keyword>
<proteinExistence type="inferred from homology"/>
<dbReference type="Proteomes" id="UP000531231">
    <property type="component" value="Unassembled WGS sequence"/>
</dbReference>
<dbReference type="GO" id="GO:0003677">
    <property type="term" value="F:DNA binding"/>
    <property type="evidence" value="ECO:0007669"/>
    <property type="project" value="UniProtKB-KW"/>
</dbReference>
<organism evidence="7 8">
    <name type="scientific">Pseudochrobactrum saccharolyticum</name>
    <dbReference type="NCBI Taxonomy" id="354352"/>
    <lineage>
        <taxon>Bacteria</taxon>
        <taxon>Pseudomonadati</taxon>
        <taxon>Pseudomonadota</taxon>
        <taxon>Alphaproteobacteria</taxon>
        <taxon>Hyphomicrobiales</taxon>
        <taxon>Brucellaceae</taxon>
        <taxon>Pseudochrobactrum</taxon>
    </lineage>
</organism>
<dbReference type="GO" id="GO:0030170">
    <property type="term" value="F:pyridoxal phosphate binding"/>
    <property type="evidence" value="ECO:0007669"/>
    <property type="project" value="InterPro"/>
</dbReference>
<gene>
    <name evidence="7" type="ORF">HNQ68_001042</name>
</gene>
<dbReference type="Gene3D" id="1.10.10.10">
    <property type="entry name" value="Winged helix-like DNA-binding domain superfamily/Winged helix DNA-binding domain"/>
    <property type="match status" value="1"/>
</dbReference>
<dbReference type="Pfam" id="PF00155">
    <property type="entry name" value="Aminotran_1_2"/>
    <property type="match status" value="1"/>
</dbReference>
<evidence type="ECO:0000256" key="5">
    <source>
        <dbReference type="ARBA" id="ARBA00023163"/>
    </source>
</evidence>
<evidence type="ECO:0000313" key="8">
    <source>
        <dbReference type="Proteomes" id="UP000531231"/>
    </source>
</evidence>
<comment type="caution">
    <text evidence="7">The sequence shown here is derived from an EMBL/GenBank/DDBJ whole genome shotgun (WGS) entry which is preliminary data.</text>
</comment>
<keyword evidence="5" id="KW-0804">Transcription</keyword>
<evidence type="ECO:0000313" key="7">
    <source>
        <dbReference type="EMBL" id="MBB5090530.1"/>
    </source>
</evidence>
<dbReference type="PANTHER" id="PTHR46577">
    <property type="entry name" value="HTH-TYPE TRANSCRIPTIONAL REGULATORY PROTEIN GABR"/>
    <property type="match status" value="1"/>
</dbReference>
<keyword evidence="3" id="KW-0805">Transcription regulation</keyword>
<dbReference type="PROSITE" id="PS50949">
    <property type="entry name" value="HTH_GNTR"/>
    <property type="match status" value="1"/>
</dbReference>
<reference evidence="7 8" key="1">
    <citation type="submission" date="2020-08" db="EMBL/GenBank/DDBJ databases">
        <title>Genomic Encyclopedia of Type Strains, Phase IV (KMG-IV): sequencing the most valuable type-strain genomes for metagenomic binning, comparative biology and taxonomic classification.</title>
        <authorList>
            <person name="Goeker M."/>
        </authorList>
    </citation>
    <scope>NUCLEOTIDE SEQUENCE [LARGE SCALE GENOMIC DNA]</scope>
    <source>
        <strain evidence="7 8">DSM 25620</strain>
    </source>
</reference>
<dbReference type="SUPFAM" id="SSF46785">
    <property type="entry name" value="Winged helix' DNA-binding domain"/>
    <property type="match status" value="1"/>
</dbReference>
<dbReference type="EMBL" id="JACHIL010000001">
    <property type="protein sequence ID" value="MBB5090530.1"/>
    <property type="molecule type" value="Genomic_DNA"/>
</dbReference>
<name>A0A7W8AHV8_9HYPH</name>
<dbReference type="Pfam" id="PF00392">
    <property type="entry name" value="GntR"/>
    <property type="match status" value="1"/>
</dbReference>
<feature type="domain" description="HTH gntR-type" evidence="6">
    <location>
        <begin position="33"/>
        <end position="101"/>
    </location>
</feature>
<dbReference type="InterPro" id="IPR015421">
    <property type="entry name" value="PyrdxlP-dep_Trfase_major"/>
</dbReference>
<dbReference type="InterPro" id="IPR015424">
    <property type="entry name" value="PyrdxlP-dep_Trfase"/>
</dbReference>
<accession>A0A7W8AHV8</accession>
<keyword evidence="8" id="KW-1185">Reference proteome</keyword>
<dbReference type="InterPro" id="IPR051446">
    <property type="entry name" value="HTH_trans_reg/aminotransferase"/>
</dbReference>
<evidence type="ECO:0000259" key="6">
    <source>
        <dbReference type="PROSITE" id="PS50949"/>
    </source>
</evidence>
<dbReference type="InterPro" id="IPR036388">
    <property type="entry name" value="WH-like_DNA-bd_sf"/>
</dbReference>
<dbReference type="InterPro" id="IPR004839">
    <property type="entry name" value="Aminotransferase_I/II_large"/>
</dbReference>
<dbReference type="CDD" id="cd07377">
    <property type="entry name" value="WHTH_GntR"/>
    <property type="match status" value="1"/>
</dbReference>